<comment type="similarity">
    <text evidence="7">Belongs to the polygalacturonase-inhibiting protein family.</text>
</comment>
<dbReference type="EMBL" id="JBDFQZ010000009">
    <property type="protein sequence ID" value="KAK9689527.1"/>
    <property type="molecule type" value="Genomic_DNA"/>
</dbReference>
<dbReference type="Gene3D" id="3.80.10.10">
    <property type="entry name" value="Ribonuclease Inhibitor"/>
    <property type="match status" value="1"/>
</dbReference>
<name>A0AAW1IJK1_SAPOF</name>
<keyword evidence="5" id="KW-0677">Repeat</keyword>
<feature type="domain" description="Leucine-rich repeat-containing N-terminal plant-type" evidence="9">
    <location>
        <begin position="35"/>
        <end position="70"/>
    </location>
</feature>
<gene>
    <name evidence="10" type="ORF">RND81_09G064800</name>
</gene>
<evidence type="ECO:0000256" key="3">
    <source>
        <dbReference type="ARBA" id="ARBA00022614"/>
    </source>
</evidence>
<dbReference type="AlphaFoldDB" id="A0AAW1IJK1"/>
<evidence type="ECO:0000256" key="1">
    <source>
        <dbReference type="ARBA" id="ARBA00004196"/>
    </source>
</evidence>
<keyword evidence="3" id="KW-0433">Leucine-rich repeat</keyword>
<comment type="subcellular location">
    <subcellularLocation>
        <location evidence="1">Cell envelope</location>
    </subcellularLocation>
    <subcellularLocation>
        <location evidence="2">Membrane</location>
    </subcellularLocation>
</comment>
<evidence type="ECO:0000256" key="5">
    <source>
        <dbReference type="ARBA" id="ARBA00022737"/>
    </source>
</evidence>
<dbReference type="Pfam" id="PF00560">
    <property type="entry name" value="LRR_1"/>
    <property type="match status" value="6"/>
</dbReference>
<evidence type="ECO:0000313" key="11">
    <source>
        <dbReference type="Proteomes" id="UP001443914"/>
    </source>
</evidence>
<dbReference type="InterPro" id="IPR001611">
    <property type="entry name" value="Leu-rich_rpt"/>
</dbReference>
<comment type="caution">
    <text evidence="10">The sequence shown here is derived from an EMBL/GenBank/DDBJ whole genome shotgun (WGS) entry which is preliminary data.</text>
</comment>
<evidence type="ECO:0000256" key="2">
    <source>
        <dbReference type="ARBA" id="ARBA00004370"/>
    </source>
</evidence>
<evidence type="ECO:0000256" key="8">
    <source>
        <dbReference type="SAM" id="SignalP"/>
    </source>
</evidence>
<keyword evidence="4 8" id="KW-0732">Signal</keyword>
<sequence>MKPTLYVMSLLFFTILTLPSLYLSTNVEPNHCFLDDQNTLLKIKYYWNNSTLFSTWIPGSDCCKWSGVLCKKLHNTTTYRVKFLLVSFGNDIVGSIPSTISNLPYLETLIIRGNPNLTGSIPPSIGKLTKLSVVLLTSNNLSGPIPNSFGKLTKLITFHLHDNRLTGLIPTSLGNLRELNAIDFSNNQLTGSIPANLGILPAFFFLLLTNNKLSGPIPPSLDNINFFWLQLGGNRFTGDASFLFGENKTNLVQLGLGSNQLSFDLTNVVLPVGSSNSSLQELDLSHNMIYGRVPAWLGEVPGLNSLDLSYNQLCGPIPTIGGKLQGFNASSFAHNKCLCGAPLPPC</sequence>
<keyword evidence="11" id="KW-1185">Reference proteome</keyword>
<dbReference type="InterPro" id="IPR032675">
    <property type="entry name" value="LRR_dom_sf"/>
</dbReference>
<dbReference type="SUPFAM" id="SSF52058">
    <property type="entry name" value="L domain-like"/>
    <property type="match status" value="1"/>
</dbReference>
<feature type="chain" id="PRO_5043497661" description="Leucine-rich repeat-containing N-terminal plant-type domain-containing protein" evidence="8">
    <location>
        <begin position="25"/>
        <end position="346"/>
    </location>
</feature>
<dbReference type="Pfam" id="PF08263">
    <property type="entry name" value="LRRNT_2"/>
    <property type="match status" value="1"/>
</dbReference>
<dbReference type="FunFam" id="3.80.10.10:FF:000400">
    <property type="entry name" value="Nuclear pore complex protein NUP107"/>
    <property type="match status" value="1"/>
</dbReference>
<dbReference type="Proteomes" id="UP001443914">
    <property type="component" value="Unassembled WGS sequence"/>
</dbReference>
<dbReference type="InterPro" id="IPR051848">
    <property type="entry name" value="PGIP"/>
</dbReference>
<evidence type="ECO:0000256" key="6">
    <source>
        <dbReference type="ARBA" id="ARBA00023136"/>
    </source>
</evidence>
<reference evidence="10" key="1">
    <citation type="submission" date="2024-03" db="EMBL/GenBank/DDBJ databases">
        <title>WGS assembly of Saponaria officinalis var. Norfolk2.</title>
        <authorList>
            <person name="Jenkins J."/>
            <person name="Shu S."/>
            <person name="Grimwood J."/>
            <person name="Barry K."/>
            <person name="Goodstein D."/>
            <person name="Schmutz J."/>
            <person name="Leebens-Mack J."/>
            <person name="Osbourn A."/>
        </authorList>
    </citation>
    <scope>NUCLEOTIDE SEQUENCE [LARGE SCALE GENOMIC DNA]</scope>
    <source>
        <strain evidence="10">JIC</strain>
    </source>
</reference>
<evidence type="ECO:0000259" key="9">
    <source>
        <dbReference type="Pfam" id="PF08263"/>
    </source>
</evidence>
<accession>A0AAW1IJK1</accession>
<dbReference type="InterPro" id="IPR013210">
    <property type="entry name" value="LRR_N_plant-typ"/>
</dbReference>
<keyword evidence="6" id="KW-0472">Membrane</keyword>
<dbReference type="GO" id="GO:0016020">
    <property type="term" value="C:membrane"/>
    <property type="evidence" value="ECO:0007669"/>
    <property type="project" value="UniProtKB-SubCell"/>
</dbReference>
<evidence type="ECO:0000256" key="4">
    <source>
        <dbReference type="ARBA" id="ARBA00022729"/>
    </source>
</evidence>
<proteinExistence type="inferred from homology"/>
<dbReference type="PANTHER" id="PTHR48059:SF28">
    <property type="entry name" value="POLYGALACTURONASE INHIBITOR 1-LIKE"/>
    <property type="match status" value="1"/>
</dbReference>
<organism evidence="10 11">
    <name type="scientific">Saponaria officinalis</name>
    <name type="common">Common soapwort</name>
    <name type="synonym">Lychnis saponaria</name>
    <dbReference type="NCBI Taxonomy" id="3572"/>
    <lineage>
        <taxon>Eukaryota</taxon>
        <taxon>Viridiplantae</taxon>
        <taxon>Streptophyta</taxon>
        <taxon>Embryophyta</taxon>
        <taxon>Tracheophyta</taxon>
        <taxon>Spermatophyta</taxon>
        <taxon>Magnoliopsida</taxon>
        <taxon>eudicotyledons</taxon>
        <taxon>Gunneridae</taxon>
        <taxon>Pentapetalae</taxon>
        <taxon>Caryophyllales</taxon>
        <taxon>Caryophyllaceae</taxon>
        <taxon>Caryophylleae</taxon>
        <taxon>Saponaria</taxon>
    </lineage>
</organism>
<dbReference type="PANTHER" id="PTHR48059">
    <property type="entry name" value="POLYGALACTURONASE INHIBITOR 1"/>
    <property type="match status" value="1"/>
</dbReference>
<protein>
    <recommendedName>
        <fullName evidence="9">Leucine-rich repeat-containing N-terminal plant-type domain-containing protein</fullName>
    </recommendedName>
</protein>
<feature type="signal peptide" evidence="8">
    <location>
        <begin position="1"/>
        <end position="24"/>
    </location>
</feature>
<evidence type="ECO:0000256" key="7">
    <source>
        <dbReference type="ARBA" id="ARBA00038043"/>
    </source>
</evidence>
<evidence type="ECO:0000313" key="10">
    <source>
        <dbReference type="EMBL" id="KAK9689527.1"/>
    </source>
</evidence>